<keyword evidence="2" id="KW-0288">FMN</keyword>
<keyword evidence="1" id="KW-0285">Flavoprotein</keyword>
<dbReference type="Proteomes" id="UP001419084">
    <property type="component" value="Unassembled WGS sequence"/>
</dbReference>
<dbReference type="Gene3D" id="3.40.50.360">
    <property type="match status" value="1"/>
</dbReference>
<dbReference type="AlphaFoldDB" id="A0A3E2ND50"/>
<dbReference type="RefSeq" id="WP_117417084.1">
    <property type="nucleotide sequence ID" value="NZ_BRPJ01000097.1"/>
</dbReference>
<gene>
    <name evidence="5" type="ORF">DS742_11165</name>
    <name evidence="4" type="ORF">LAD12857_44740</name>
</gene>
<evidence type="ECO:0000313" key="7">
    <source>
        <dbReference type="Proteomes" id="UP001419084"/>
    </source>
</evidence>
<organism evidence="5 6">
    <name type="scientific">Lacrimispora amygdalina</name>
    <dbReference type="NCBI Taxonomy" id="253257"/>
    <lineage>
        <taxon>Bacteria</taxon>
        <taxon>Bacillati</taxon>
        <taxon>Bacillota</taxon>
        <taxon>Clostridia</taxon>
        <taxon>Lachnospirales</taxon>
        <taxon>Lachnospiraceae</taxon>
        <taxon>Lacrimispora</taxon>
    </lineage>
</organism>
<accession>A0A3E2ND50</accession>
<keyword evidence="7" id="KW-1185">Reference proteome</keyword>
<name>A0A3E2ND50_9FIRM</name>
<proteinExistence type="predicted"/>
<dbReference type="Pfam" id="PF03358">
    <property type="entry name" value="FMN_red"/>
    <property type="match status" value="1"/>
</dbReference>
<dbReference type="SUPFAM" id="SSF52218">
    <property type="entry name" value="Flavoproteins"/>
    <property type="match status" value="1"/>
</dbReference>
<comment type="caution">
    <text evidence="5">The sequence shown here is derived from an EMBL/GenBank/DDBJ whole genome shotgun (WGS) entry which is preliminary data.</text>
</comment>
<dbReference type="InterPro" id="IPR029039">
    <property type="entry name" value="Flavoprotein-like_sf"/>
</dbReference>
<evidence type="ECO:0000313" key="4">
    <source>
        <dbReference type="EMBL" id="GLB32551.1"/>
    </source>
</evidence>
<dbReference type="Proteomes" id="UP000260680">
    <property type="component" value="Unassembled WGS sequence"/>
</dbReference>
<dbReference type="OrthoDB" id="9805976at2"/>
<protein>
    <submittedName>
        <fullName evidence="4">FMN reductase</fullName>
    </submittedName>
    <submittedName>
        <fullName evidence="5">Flavodoxin family protein</fullName>
    </submittedName>
</protein>
<feature type="domain" description="NADPH-dependent FMN reductase-like" evidence="3">
    <location>
        <begin position="3"/>
        <end position="121"/>
    </location>
</feature>
<dbReference type="InterPro" id="IPR051796">
    <property type="entry name" value="ISF_SsuE-like"/>
</dbReference>
<dbReference type="PANTHER" id="PTHR43278">
    <property type="entry name" value="NAD(P)H-DEPENDENT FMN-CONTAINING OXIDOREDUCTASE YWQN-RELATED"/>
    <property type="match status" value="1"/>
</dbReference>
<evidence type="ECO:0000313" key="6">
    <source>
        <dbReference type="Proteomes" id="UP000260680"/>
    </source>
</evidence>
<evidence type="ECO:0000256" key="2">
    <source>
        <dbReference type="ARBA" id="ARBA00022643"/>
    </source>
</evidence>
<dbReference type="EMBL" id="QOHO01000030">
    <property type="protein sequence ID" value="RFZ78947.1"/>
    <property type="molecule type" value="Genomic_DNA"/>
</dbReference>
<evidence type="ECO:0000256" key="1">
    <source>
        <dbReference type="ARBA" id="ARBA00022630"/>
    </source>
</evidence>
<sequence length="179" mass="19560">MSKITVLIGSPRKNGNTEILANAFIAGVNKQVNTVEVISVTGKRVYGCTGCNFCYRDNSHNCVQKDDMLGIYEKLADAEVLVIATPVYFYGVSSQLKCIIDRLHNPIRNTFKMKELVLLAVCADTIPTVFDSLISMYHAVLSYFSLRNGGMITVSGVSEKGDILGNPALAEARKLGGRY</sequence>
<reference evidence="4 7" key="2">
    <citation type="journal article" date="2024" name="Int. J. Syst. Evol. Microbiol.">
        <title>Lacrimispora brassicae sp. nov. isolated from fermented cabbage, and proposal of Clostridium indicum Gundawar et al. 2019 and Clostridium methoxybenzovorans Mechichi et al. 1999 as heterotypic synonyms of Lacrimispora amygdalina (Parshina et al. 2003) Haas and Blanchard 2020 and Lacrimispora indolis (McClung and McCoy 1957) Haas and Blanchard 2020, respectively.</title>
        <authorList>
            <person name="Kobayashi H."/>
            <person name="Tanizawa Y."/>
            <person name="Sakamoto M."/>
            <person name="Ohkuma M."/>
            <person name="Tohno M."/>
        </authorList>
    </citation>
    <scope>NUCLEOTIDE SEQUENCE [LARGE SCALE GENOMIC DNA]</scope>
    <source>
        <strain evidence="4 7">DSM 12857</strain>
    </source>
</reference>
<evidence type="ECO:0000259" key="3">
    <source>
        <dbReference type="Pfam" id="PF03358"/>
    </source>
</evidence>
<dbReference type="GO" id="GO:0016491">
    <property type="term" value="F:oxidoreductase activity"/>
    <property type="evidence" value="ECO:0007669"/>
    <property type="project" value="InterPro"/>
</dbReference>
<dbReference type="PANTHER" id="PTHR43278:SF2">
    <property type="entry name" value="IRON-SULFUR FLAVOPROTEIN"/>
    <property type="match status" value="1"/>
</dbReference>
<evidence type="ECO:0000313" key="5">
    <source>
        <dbReference type="EMBL" id="RFZ78947.1"/>
    </source>
</evidence>
<dbReference type="EMBL" id="BRPJ01000097">
    <property type="protein sequence ID" value="GLB32551.1"/>
    <property type="molecule type" value="Genomic_DNA"/>
</dbReference>
<dbReference type="InterPro" id="IPR005025">
    <property type="entry name" value="FMN_Rdtase-like_dom"/>
</dbReference>
<reference evidence="5 6" key="1">
    <citation type="submission" date="2018-07" db="EMBL/GenBank/DDBJ databases">
        <title>New species, Clostridium PI-S10-A1B.</title>
        <authorList>
            <person name="Krishna G."/>
            <person name="Summeta K."/>
            <person name="Shikha S."/>
            <person name="Prabhu P.B."/>
            <person name="Suresh K."/>
        </authorList>
    </citation>
    <scope>NUCLEOTIDE SEQUENCE [LARGE SCALE GENOMIC DNA]</scope>
    <source>
        <strain evidence="5 6">PI-S10-A1B</strain>
    </source>
</reference>